<reference evidence="1" key="1">
    <citation type="submission" date="2024-12" db="EMBL/GenBank/DDBJ databases">
        <title>Comparative genomics and development of molecular markers within Purpureocillium lilacinum and among Purpureocillium species.</title>
        <authorList>
            <person name="Yeh Z.-Y."/>
            <person name="Ni N.-T."/>
            <person name="Lo P.-H."/>
            <person name="Mushyakhwo K."/>
            <person name="Lin C.-F."/>
            <person name="Nai Y.-S."/>
        </authorList>
    </citation>
    <scope>NUCLEOTIDE SEQUENCE</scope>
    <source>
        <strain evidence="1">NCHU-NPUST-175</strain>
    </source>
</reference>
<gene>
    <name evidence="1" type="ORF">ACCO45_010974</name>
</gene>
<sequence>MKKQCAYEEVVWHRRDDLYKECCTIARAGVSLVVPFKRDAQFQCTTVLQYPSGTKHHRGTGKAVAPQTQPAARQQSPPASAEAAPWATSATAVPPARQRPHRQMASHWARVDQGAFSIGADTAKETA</sequence>
<evidence type="ECO:0000313" key="1">
    <source>
        <dbReference type="EMBL" id="KAL3955411.1"/>
    </source>
</evidence>
<accession>A0ACC4DGA9</accession>
<keyword evidence="2" id="KW-1185">Reference proteome</keyword>
<organism evidence="1 2">
    <name type="scientific">Purpureocillium lilacinum</name>
    <name type="common">Paecilomyces lilacinus</name>
    <dbReference type="NCBI Taxonomy" id="33203"/>
    <lineage>
        <taxon>Eukaryota</taxon>
        <taxon>Fungi</taxon>
        <taxon>Dikarya</taxon>
        <taxon>Ascomycota</taxon>
        <taxon>Pezizomycotina</taxon>
        <taxon>Sordariomycetes</taxon>
        <taxon>Hypocreomycetidae</taxon>
        <taxon>Hypocreales</taxon>
        <taxon>Ophiocordycipitaceae</taxon>
        <taxon>Purpureocillium</taxon>
    </lineage>
</organism>
<comment type="caution">
    <text evidence="1">The sequence shown here is derived from an EMBL/GenBank/DDBJ whole genome shotgun (WGS) entry which is preliminary data.</text>
</comment>
<dbReference type="EMBL" id="JBGNUJ010000010">
    <property type="protein sequence ID" value="KAL3955411.1"/>
    <property type="molecule type" value="Genomic_DNA"/>
</dbReference>
<proteinExistence type="predicted"/>
<evidence type="ECO:0000313" key="2">
    <source>
        <dbReference type="Proteomes" id="UP001638806"/>
    </source>
</evidence>
<dbReference type="Proteomes" id="UP001638806">
    <property type="component" value="Unassembled WGS sequence"/>
</dbReference>
<name>A0ACC4DGA9_PURLI</name>
<protein>
    <submittedName>
        <fullName evidence="1">Uncharacterized protein</fullName>
    </submittedName>
</protein>